<dbReference type="Gene3D" id="3.90.1200.10">
    <property type="match status" value="1"/>
</dbReference>
<dbReference type="Proteomes" id="UP001230328">
    <property type="component" value="Unassembled WGS sequence"/>
</dbReference>
<keyword evidence="2" id="KW-0808">Transferase</keyword>
<dbReference type="EMBL" id="JAUSZI010000002">
    <property type="protein sequence ID" value="MDQ1031455.1"/>
    <property type="molecule type" value="Genomic_DNA"/>
</dbReference>
<dbReference type="GO" id="GO:0016301">
    <property type="term" value="F:kinase activity"/>
    <property type="evidence" value="ECO:0007669"/>
    <property type="project" value="UniProtKB-KW"/>
</dbReference>
<dbReference type="SUPFAM" id="SSF56112">
    <property type="entry name" value="Protein kinase-like (PK-like)"/>
    <property type="match status" value="1"/>
</dbReference>
<dbReference type="Pfam" id="PF01636">
    <property type="entry name" value="APH"/>
    <property type="match status" value="1"/>
</dbReference>
<reference evidence="2 3" key="1">
    <citation type="submission" date="2023-07" db="EMBL/GenBank/DDBJ databases">
        <title>Comparative genomics of wheat-associated soil bacteria to identify genetic determinants of phenazine resistance.</title>
        <authorList>
            <person name="Mouncey N."/>
        </authorList>
    </citation>
    <scope>NUCLEOTIDE SEQUENCE [LARGE SCALE GENOMIC DNA]</scope>
    <source>
        <strain evidence="2 3">V2I4</strain>
    </source>
</reference>
<evidence type="ECO:0000313" key="3">
    <source>
        <dbReference type="Proteomes" id="UP001230328"/>
    </source>
</evidence>
<organism evidence="2 3">
    <name type="scientific">Streptomyces umbrinus</name>
    <dbReference type="NCBI Taxonomy" id="67370"/>
    <lineage>
        <taxon>Bacteria</taxon>
        <taxon>Bacillati</taxon>
        <taxon>Actinomycetota</taxon>
        <taxon>Actinomycetes</taxon>
        <taxon>Kitasatosporales</taxon>
        <taxon>Streptomycetaceae</taxon>
        <taxon>Streptomyces</taxon>
        <taxon>Streptomyces phaeochromogenes group</taxon>
    </lineage>
</organism>
<dbReference type="InterPro" id="IPR002575">
    <property type="entry name" value="Aminoglycoside_PTrfase"/>
</dbReference>
<gene>
    <name evidence="2" type="ORF">QF035_009037</name>
</gene>
<dbReference type="RefSeq" id="WP_307527611.1">
    <property type="nucleotide sequence ID" value="NZ_JAUSZI010000002.1"/>
</dbReference>
<accession>A0ABU0T6P0</accession>
<keyword evidence="2" id="KW-0418">Kinase</keyword>
<comment type="caution">
    <text evidence="2">The sequence shown here is derived from an EMBL/GenBank/DDBJ whole genome shotgun (WGS) entry which is preliminary data.</text>
</comment>
<sequence>MTVAQASEIPRLAGLATVVADHSWPGTSATVLRLLDPGGRQMILKHNTSKGSFQREHAALARWTEALGASAPQLLDADEAEQDLLMTSVAGRPLALLSLTRRQEHRAYGLAGELLARFHHAAAPSTLPHFGRDRAVYIRAQLAAGTAPLTAAEADMVHEALDLLTRMPPQQTQPSHLDFTSRNILAHPCGRPAGVVDFETSRHEACGRDFLRITQRTLLHRPDLRQEFYRGYGRQPDAAERELIRICTVTDAAAIAVTATAQRRHAFAAEARRTLTAALRTWPEPAPGTAVPHARRLL</sequence>
<evidence type="ECO:0000259" key="1">
    <source>
        <dbReference type="Pfam" id="PF01636"/>
    </source>
</evidence>
<feature type="domain" description="Aminoglycoside phosphotransferase" evidence="1">
    <location>
        <begin position="26"/>
        <end position="237"/>
    </location>
</feature>
<keyword evidence="3" id="KW-1185">Reference proteome</keyword>
<proteinExistence type="predicted"/>
<evidence type="ECO:0000313" key="2">
    <source>
        <dbReference type="EMBL" id="MDQ1031455.1"/>
    </source>
</evidence>
<name>A0ABU0T6P0_9ACTN</name>
<protein>
    <submittedName>
        <fullName evidence="2">Aminoglycoside phosphotransferase (APT) family kinase protein</fullName>
    </submittedName>
</protein>
<dbReference type="InterPro" id="IPR011009">
    <property type="entry name" value="Kinase-like_dom_sf"/>
</dbReference>